<dbReference type="HAMAP" id="MF_00984">
    <property type="entry name" value="SSB"/>
    <property type="match status" value="1"/>
</dbReference>
<evidence type="ECO:0000256" key="1">
    <source>
        <dbReference type="ARBA" id="ARBA00023125"/>
    </source>
</evidence>
<dbReference type="Proteomes" id="UP000007887">
    <property type="component" value="Chromosome"/>
</dbReference>
<gene>
    <name evidence="4" type="primary">ssb</name>
    <name evidence="4" type="ordered locus">SELR_13440</name>
</gene>
<protein>
    <recommendedName>
        <fullName evidence="2 3">Single-stranded DNA-binding protein</fullName>
        <shortName evidence="2">SSB</shortName>
    </recommendedName>
</protein>
<dbReference type="Gene3D" id="2.40.50.140">
    <property type="entry name" value="Nucleic acid-binding proteins"/>
    <property type="match status" value="1"/>
</dbReference>
<dbReference type="SUPFAM" id="SSF50249">
    <property type="entry name" value="Nucleic acid-binding proteins"/>
    <property type="match status" value="1"/>
</dbReference>
<dbReference type="GO" id="GO:0006260">
    <property type="term" value="P:DNA replication"/>
    <property type="evidence" value="ECO:0007669"/>
    <property type="project" value="InterPro"/>
</dbReference>
<dbReference type="PANTHER" id="PTHR10302">
    <property type="entry name" value="SINGLE-STRANDED DNA-BINDING PROTEIN"/>
    <property type="match status" value="1"/>
</dbReference>
<dbReference type="NCBIfam" id="TIGR00621">
    <property type="entry name" value="ssb"/>
    <property type="match status" value="1"/>
</dbReference>
<evidence type="ECO:0000313" key="4">
    <source>
        <dbReference type="EMBL" id="BAL83052.1"/>
    </source>
</evidence>
<organism evidence="4 5">
    <name type="scientific">Selenomonas ruminantium subsp. lactilytica (strain NBRC 103574 / TAM6421)</name>
    <dbReference type="NCBI Taxonomy" id="927704"/>
    <lineage>
        <taxon>Bacteria</taxon>
        <taxon>Bacillati</taxon>
        <taxon>Bacillota</taxon>
        <taxon>Negativicutes</taxon>
        <taxon>Selenomonadales</taxon>
        <taxon>Selenomonadaceae</taxon>
        <taxon>Selenomonas</taxon>
    </lineage>
</organism>
<dbReference type="eggNOG" id="COG0629">
    <property type="taxonomic scope" value="Bacteria"/>
</dbReference>
<dbReference type="AlphaFoldDB" id="I0GQL5"/>
<dbReference type="PROSITE" id="PS50935">
    <property type="entry name" value="SSB"/>
    <property type="match status" value="1"/>
</dbReference>
<dbReference type="PANTHER" id="PTHR10302:SF27">
    <property type="entry name" value="SINGLE-STRANDED DNA-BINDING PROTEIN"/>
    <property type="match status" value="1"/>
</dbReference>
<dbReference type="HOGENOM" id="CLU_078758_2_0_9"/>
<dbReference type="GO" id="GO:0003697">
    <property type="term" value="F:single-stranded DNA binding"/>
    <property type="evidence" value="ECO:0007669"/>
    <property type="project" value="UniProtKB-UniRule"/>
</dbReference>
<dbReference type="RefSeq" id="WP_014424489.1">
    <property type="nucleotide sequence ID" value="NC_017068.1"/>
</dbReference>
<dbReference type="InterPro" id="IPR012340">
    <property type="entry name" value="NA-bd_OB-fold"/>
</dbReference>
<dbReference type="PATRIC" id="fig|927704.6.peg.1384"/>
<proteinExistence type="inferred from homology"/>
<evidence type="ECO:0000256" key="3">
    <source>
        <dbReference type="PIRNR" id="PIRNR002070"/>
    </source>
</evidence>
<reference evidence="4 5" key="1">
    <citation type="submission" date="2011-10" db="EMBL/GenBank/DDBJ databases">
        <title>Whole genome sequence of Selenomonas ruminantium subsp. lactilytica TAM6421.</title>
        <authorList>
            <person name="Oguchi A."/>
            <person name="Ankai A."/>
            <person name="Kaneko J."/>
            <person name="Yamada-Narita S."/>
            <person name="Fukui S."/>
            <person name="Takahashi M."/>
            <person name="Onodera T."/>
            <person name="Kojima S."/>
            <person name="Fushimi T."/>
            <person name="Abe N."/>
            <person name="Kamio Y."/>
            <person name="Yamazaki S."/>
            <person name="Fujita N."/>
        </authorList>
    </citation>
    <scope>NUCLEOTIDE SEQUENCE [LARGE SCALE GENOMIC DNA]</scope>
    <source>
        <strain evidence="5">NBRC 103574 / TAM6421</strain>
    </source>
</reference>
<dbReference type="GO" id="GO:0009295">
    <property type="term" value="C:nucleoid"/>
    <property type="evidence" value="ECO:0007669"/>
    <property type="project" value="TreeGrafter"/>
</dbReference>
<dbReference type="KEGG" id="sri:SELR_13440"/>
<name>I0GQL5_SELRL</name>
<dbReference type="Pfam" id="PF00436">
    <property type="entry name" value="SSB"/>
    <property type="match status" value="1"/>
</dbReference>
<keyword evidence="1 2" id="KW-0238">DNA-binding</keyword>
<evidence type="ECO:0000256" key="2">
    <source>
        <dbReference type="HAMAP-Rule" id="MF_00984"/>
    </source>
</evidence>
<dbReference type="InterPro" id="IPR011344">
    <property type="entry name" value="ssDNA-bd"/>
</dbReference>
<dbReference type="PIRSF" id="PIRSF002070">
    <property type="entry name" value="SSB"/>
    <property type="match status" value="1"/>
</dbReference>
<dbReference type="EMBL" id="AP012292">
    <property type="protein sequence ID" value="BAL83052.1"/>
    <property type="molecule type" value="Genomic_DNA"/>
</dbReference>
<accession>I0GQL5</accession>
<dbReference type="CDD" id="cd04496">
    <property type="entry name" value="SSB_OBF"/>
    <property type="match status" value="1"/>
</dbReference>
<sequence length="125" mass="13857">MNKVCFIGNLASDVYFNIYEKNNRLTMVATVFVAVNQRISKKSNKKPAPNYIPVTAFNKLAEAMSENLHKGPKVGIHGRLQPKRWTDKDGNRRFDVGVIVSRIDFLSPKSASTGTDATTAPSDTK</sequence>
<dbReference type="InterPro" id="IPR000424">
    <property type="entry name" value="Primosome_PriB/ssb"/>
</dbReference>
<dbReference type="OrthoDB" id="8813484at2"/>
<evidence type="ECO:0000313" key="5">
    <source>
        <dbReference type="Proteomes" id="UP000007887"/>
    </source>
</evidence>
<comment type="caution">
    <text evidence="2">Lacks conserved residue(s) required for the propagation of feature annotation.</text>
</comment>
<comment type="subunit">
    <text evidence="2">Homotetramer.</text>
</comment>